<gene>
    <name evidence="2" type="ORF">EGT49_03785</name>
</gene>
<dbReference type="AlphaFoldDB" id="A0A4Z0JPE5"/>
<evidence type="ECO:0000313" key="3">
    <source>
        <dbReference type="Proteomes" id="UP000298021"/>
    </source>
</evidence>
<feature type="domain" description="Siphovirus-type tail component RIFT-related" evidence="1">
    <location>
        <begin position="11"/>
        <end position="127"/>
    </location>
</feature>
<name>A0A4Z0JPE5_9LACO</name>
<sequence length="275" mass="31470">MSESILIQRLDGTTYNLDDLGIRVISFDPPSPNYQFTYTQIHETRATLTDTQVQQTTAPLVIRVKAKNVYDYELMRQRVLKIFASYEDFYVINMRIPTIRWKVRAEAFDFPRQGSFWYSQPITINLVYGEGFAETVFTTAENDFTVPSNLMSWGLGVPSDEKISYKYSNQSNFDIWNLGHIPLKADERPVLIEFTGNVGSQLSIENKTTDQTLTFKKALNGGNKLQVYGLKPVLDGVSAFQYSNHEFLDFAVGKNEIVVSGASNWTISFTTRFYY</sequence>
<comment type="caution">
    <text evidence="2">The sequence shown here is derived from an EMBL/GenBank/DDBJ whole genome shotgun (WGS) entry which is preliminary data.</text>
</comment>
<dbReference type="InterPro" id="IPR008841">
    <property type="entry name" value="Siphovirus-type_tail_N"/>
</dbReference>
<dbReference type="EMBL" id="RKLY01000007">
    <property type="protein sequence ID" value="TGD24070.1"/>
    <property type="molecule type" value="Genomic_DNA"/>
</dbReference>
<evidence type="ECO:0000259" key="1">
    <source>
        <dbReference type="Pfam" id="PF05709"/>
    </source>
</evidence>
<accession>A0A4Z0JPE5</accession>
<organism evidence="2 3">
    <name type="scientific">Companilactobacillus suantsaicola</name>
    <dbReference type="NCBI Taxonomy" id="2487723"/>
    <lineage>
        <taxon>Bacteria</taxon>
        <taxon>Bacillati</taxon>
        <taxon>Bacillota</taxon>
        <taxon>Bacilli</taxon>
        <taxon>Lactobacillales</taxon>
        <taxon>Lactobacillaceae</taxon>
        <taxon>Companilactobacillus</taxon>
    </lineage>
</organism>
<dbReference type="RefSeq" id="WP_135371668.1">
    <property type="nucleotide sequence ID" value="NZ_RKLY01000007.1"/>
</dbReference>
<evidence type="ECO:0000313" key="2">
    <source>
        <dbReference type="EMBL" id="TGD24070.1"/>
    </source>
</evidence>
<reference evidence="2 3" key="1">
    <citation type="submission" date="2018-10" db="EMBL/GenBank/DDBJ databases">
        <title>Lactobacillus sp. R7 and Lactobacillus sp. R19 isolated from fermented mustard green product of Taiwan.</title>
        <authorList>
            <person name="Lin S.-T."/>
        </authorList>
    </citation>
    <scope>NUCLEOTIDE SEQUENCE [LARGE SCALE GENOMIC DNA]</scope>
    <source>
        <strain evidence="2 3">BCRC 81127</strain>
    </source>
</reference>
<dbReference type="Pfam" id="PF05709">
    <property type="entry name" value="Sipho_tail"/>
    <property type="match status" value="1"/>
</dbReference>
<keyword evidence="3" id="KW-1185">Reference proteome</keyword>
<proteinExistence type="predicted"/>
<dbReference type="OrthoDB" id="2194642at2"/>
<dbReference type="Proteomes" id="UP000298021">
    <property type="component" value="Unassembled WGS sequence"/>
</dbReference>
<protein>
    <submittedName>
        <fullName evidence="2">Phage tail family protein</fullName>
    </submittedName>
</protein>